<name>A0ABP1E031_9APHY</name>
<feature type="domain" description="DNA polymerase alpha/delta/epsilon subunit B" evidence="7">
    <location>
        <begin position="315"/>
        <end position="534"/>
    </location>
</feature>
<evidence type="ECO:0000256" key="3">
    <source>
        <dbReference type="ARBA" id="ARBA00018596"/>
    </source>
</evidence>
<keyword evidence="5 6" id="KW-0539">Nucleus</keyword>
<evidence type="ECO:0000256" key="6">
    <source>
        <dbReference type="PIRNR" id="PIRNR018300"/>
    </source>
</evidence>
<dbReference type="InterPro" id="IPR016722">
    <property type="entry name" value="DNA_pol_alpha_bsu"/>
</dbReference>
<dbReference type="InterPro" id="IPR007185">
    <property type="entry name" value="DNA_pol_a/d/e_bsu"/>
</dbReference>
<evidence type="ECO:0000256" key="1">
    <source>
        <dbReference type="ARBA" id="ARBA00004123"/>
    </source>
</evidence>
<keyword evidence="4 6" id="KW-0235">DNA replication</keyword>
<dbReference type="Pfam" id="PF04042">
    <property type="entry name" value="DNA_pol_E_B"/>
    <property type="match status" value="1"/>
</dbReference>
<dbReference type="PIRSF" id="PIRSF018300">
    <property type="entry name" value="DNA_pol_alph_2"/>
    <property type="match status" value="1"/>
</dbReference>
<organism evidence="9 10">
    <name type="scientific">Somion occarium</name>
    <dbReference type="NCBI Taxonomy" id="3059160"/>
    <lineage>
        <taxon>Eukaryota</taxon>
        <taxon>Fungi</taxon>
        <taxon>Dikarya</taxon>
        <taxon>Basidiomycota</taxon>
        <taxon>Agaricomycotina</taxon>
        <taxon>Agaricomycetes</taxon>
        <taxon>Polyporales</taxon>
        <taxon>Cerrenaceae</taxon>
        <taxon>Somion</taxon>
    </lineage>
</organism>
<evidence type="ECO:0000259" key="7">
    <source>
        <dbReference type="Pfam" id="PF04042"/>
    </source>
</evidence>
<evidence type="ECO:0000313" key="9">
    <source>
        <dbReference type="EMBL" id="CAL1713335.1"/>
    </source>
</evidence>
<feature type="domain" description="DNA polymerase alpha subunit B OB" evidence="8">
    <location>
        <begin position="171"/>
        <end position="291"/>
    </location>
</feature>
<dbReference type="PANTHER" id="PTHR23061">
    <property type="entry name" value="DNA POLYMERASE 2 ALPHA 70 KDA SUBUNIT"/>
    <property type="match status" value="1"/>
</dbReference>
<comment type="function">
    <text evidence="6">Accessory subunit of the DNA polymerase alpha complex (also known as the alpha DNA polymerase-primase complex) which plays an essential role in the initiation of DNA synthesis.</text>
</comment>
<evidence type="ECO:0000313" key="10">
    <source>
        <dbReference type="Proteomes" id="UP001497453"/>
    </source>
</evidence>
<gene>
    <name evidence="9" type="ORF">GFSPODELE1_LOCUS9259</name>
</gene>
<dbReference type="EMBL" id="OZ037950">
    <property type="protein sequence ID" value="CAL1713335.1"/>
    <property type="molecule type" value="Genomic_DNA"/>
</dbReference>
<dbReference type="Proteomes" id="UP001497453">
    <property type="component" value="Chromosome 7"/>
</dbReference>
<evidence type="ECO:0000259" key="8">
    <source>
        <dbReference type="Pfam" id="PF22062"/>
    </source>
</evidence>
<dbReference type="Gene3D" id="3.60.21.60">
    <property type="match status" value="2"/>
</dbReference>
<keyword evidence="10" id="KW-1185">Reference proteome</keyword>
<accession>A0ABP1E031</accession>
<protein>
    <recommendedName>
        <fullName evidence="3 6">DNA polymerase alpha subunit B</fullName>
    </recommendedName>
</protein>
<sequence>MASSDPATIKKTLQHHFGAYLGDDVLQECIQLCKMYNVTGEDLFFTYESLVYGRGGARQVTPDNVAEIKQKLQRDLEKQKRQLAKSNRPMLPMRNLNGLMKSGGNADLLNRLGASSKIKVESPSIGIPSAGESSRPIYRNSSVQFTRLDAQRSSEQPQKYRYMYEKISERSEVLDDRIEDIAQILKNHYGIADFGDPAASTEEDVVVVGRITMDSESASAESAKLNEASLTLESSRMMGSGVRVPLKFDPDVRIRQAVRGTGGLGLFPGAIVALRGKNGGGGWFNATEILSLPPLPPRERPGPSKSEGGFNMHAACGPFTTDSDLQFKPWRAVVQKINADQPDVVLLLGPFLDCNHPSLKYGDIDAPLPVIFQQTFIEPLRDYLDSKPGALVLIVPSVRDLLNDHAVFPQAEFGSSLFNDPRIVLLPNPCRFAVNDVSFAVTSVDVLFHLRKEEFVKRATEVESIGPEGEEIAVDPMANLCRHILQKRSFYPLFPTPTDLAHEVNLDITHSDFLKIPEQPDVLIMPSRLRQFTKVIEGTVAANPSFATKGTYLSLSFSGDRPQSGVKVEAEISRLDA</sequence>
<evidence type="ECO:0000256" key="2">
    <source>
        <dbReference type="ARBA" id="ARBA00007299"/>
    </source>
</evidence>
<proteinExistence type="inferred from homology"/>
<comment type="subcellular location">
    <subcellularLocation>
        <location evidence="1 6">Nucleus</location>
    </subcellularLocation>
</comment>
<evidence type="ECO:0000256" key="5">
    <source>
        <dbReference type="ARBA" id="ARBA00023242"/>
    </source>
</evidence>
<comment type="similarity">
    <text evidence="2 6">Belongs to the DNA polymerase alpha subunit B family.</text>
</comment>
<dbReference type="Pfam" id="PF22062">
    <property type="entry name" value="OB_DPOA2"/>
    <property type="match status" value="1"/>
</dbReference>
<dbReference type="PANTHER" id="PTHR23061:SF12">
    <property type="entry name" value="DNA POLYMERASE ALPHA SUBUNIT B"/>
    <property type="match status" value="1"/>
</dbReference>
<dbReference type="InterPro" id="IPR054300">
    <property type="entry name" value="OB_DPOA2"/>
</dbReference>
<reference evidence="10" key="1">
    <citation type="submission" date="2024-04" db="EMBL/GenBank/DDBJ databases">
        <authorList>
            <person name="Shaw F."/>
            <person name="Minotto A."/>
        </authorList>
    </citation>
    <scope>NUCLEOTIDE SEQUENCE [LARGE SCALE GENOMIC DNA]</scope>
</reference>
<evidence type="ECO:0000256" key="4">
    <source>
        <dbReference type="ARBA" id="ARBA00022705"/>
    </source>
</evidence>